<dbReference type="STRING" id="1803665.GCA_001641335_06046"/>
<keyword evidence="2" id="KW-0464">Manganese</keyword>
<organism evidence="4 5">
    <name type="scientific">Bradyrhizobium stylosanthis</name>
    <dbReference type="NCBI Taxonomy" id="1803665"/>
    <lineage>
        <taxon>Bacteria</taxon>
        <taxon>Pseudomonadati</taxon>
        <taxon>Pseudomonadota</taxon>
        <taxon>Alphaproteobacteria</taxon>
        <taxon>Hyphomicrobiales</taxon>
        <taxon>Nitrobacteraceae</taxon>
        <taxon>Bradyrhizobium</taxon>
    </lineage>
</organism>
<dbReference type="SUPFAM" id="SSF53187">
    <property type="entry name" value="Zn-dependent exopeptidases"/>
    <property type="match status" value="1"/>
</dbReference>
<protein>
    <submittedName>
        <fullName evidence="4">Hippurate hydrolase</fullName>
    </submittedName>
</protein>
<dbReference type="PIRSF" id="PIRSF005962">
    <property type="entry name" value="Pept_M20D_amidohydro"/>
    <property type="match status" value="1"/>
</dbReference>
<proteinExistence type="predicted"/>
<reference evidence="4 5" key="1">
    <citation type="submission" date="2019-06" db="EMBL/GenBank/DDBJ databases">
        <title>Genomic Encyclopedia of Type Strains, Phase IV (KMG-V): Genome sequencing to study the core and pangenomes of soil and plant-associated prokaryotes.</title>
        <authorList>
            <person name="Whitman W."/>
        </authorList>
    </citation>
    <scope>NUCLEOTIDE SEQUENCE [LARGE SCALE GENOMIC DNA]</scope>
    <source>
        <strain evidence="4 5">BR 510</strain>
    </source>
</reference>
<feature type="binding site" evidence="2">
    <location>
        <position position="119"/>
    </location>
    <ligand>
        <name>Mn(2+)</name>
        <dbReference type="ChEBI" id="CHEBI:29035"/>
        <label>2</label>
    </ligand>
</feature>
<evidence type="ECO:0000313" key="5">
    <source>
        <dbReference type="Proteomes" id="UP000319949"/>
    </source>
</evidence>
<feature type="binding site" evidence="2">
    <location>
        <position position="121"/>
    </location>
    <ligand>
        <name>Mn(2+)</name>
        <dbReference type="ChEBI" id="CHEBI:29035"/>
        <label>2</label>
    </ligand>
</feature>
<dbReference type="EMBL" id="VITK01000004">
    <property type="protein sequence ID" value="TWA99872.1"/>
    <property type="molecule type" value="Genomic_DNA"/>
</dbReference>
<dbReference type="Pfam" id="PF07687">
    <property type="entry name" value="M20_dimer"/>
    <property type="match status" value="1"/>
</dbReference>
<dbReference type="NCBIfam" id="TIGR01891">
    <property type="entry name" value="amidohydrolases"/>
    <property type="match status" value="1"/>
</dbReference>
<evidence type="ECO:0000256" key="1">
    <source>
        <dbReference type="ARBA" id="ARBA00022801"/>
    </source>
</evidence>
<dbReference type="PANTHER" id="PTHR11014:SF63">
    <property type="entry name" value="METALLOPEPTIDASE, PUTATIVE (AFU_ORTHOLOGUE AFUA_6G09600)-RELATED"/>
    <property type="match status" value="1"/>
</dbReference>
<evidence type="ECO:0000313" key="4">
    <source>
        <dbReference type="EMBL" id="TWA99872.1"/>
    </source>
</evidence>
<dbReference type="Pfam" id="PF01546">
    <property type="entry name" value="Peptidase_M20"/>
    <property type="match status" value="1"/>
</dbReference>
<dbReference type="InterPro" id="IPR017439">
    <property type="entry name" value="Amidohydrolase"/>
</dbReference>
<dbReference type="GO" id="GO:0050118">
    <property type="term" value="F:N-acetyldiaminopimelate deacetylase activity"/>
    <property type="evidence" value="ECO:0007669"/>
    <property type="project" value="UniProtKB-ARBA"/>
</dbReference>
<comment type="caution">
    <text evidence="4">The sequence shown here is derived from an EMBL/GenBank/DDBJ whole genome shotgun (WGS) entry which is preliminary data.</text>
</comment>
<dbReference type="GO" id="GO:0046872">
    <property type="term" value="F:metal ion binding"/>
    <property type="evidence" value="ECO:0007669"/>
    <property type="project" value="UniProtKB-KW"/>
</dbReference>
<feature type="binding site" evidence="2">
    <location>
        <position position="154"/>
    </location>
    <ligand>
        <name>Mn(2+)</name>
        <dbReference type="ChEBI" id="CHEBI:29035"/>
        <label>2</label>
    </ligand>
</feature>
<feature type="binding site" evidence="2">
    <location>
        <position position="180"/>
    </location>
    <ligand>
        <name>Mn(2+)</name>
        <dbReference type="ChEBI" id="CHEBI:29035"/>
        <label>2</label>
    </ligand>
</feature>
<dbReference type="Gene3D" id="3.40.630.10">
    <property type="entry name" value="Zn peptidases"/>
    <property type="match status" value="1"/>
</dbReference>
<dbReference type="PANTHER" id="PTHR11014">
    <property type="entry name" value="PEPTIDASE M20 FAMILY MEMBER"/>
    <property type="match status" value="1"/>
</dbReference>
<dbReference type="InterPro" id="IPR002933">
    <property type="entry name" value="Peptidase_M20"/>
</dbReference>
<keyword evidence="1 4" id="KW-0378">Hydrolase</keyword>
<dbReference type="FunFam" id="3.30.70.360:FF:000001">
    <property type="entry name" value="N-acetyldiaminopimelate deacetylase"/>
    <property type="match status" value="1"/>
</dbReference>
<dbReference type="Gene3D" id="3.30.70.360">
    <property type="match status" value="1"/>
</dbReference>
<gene>
    <name evidence="4" type="ORF">FBZ96_104849</name>
</gene>
<dbReference type="Proteomes" id="UP000319949">
    <property type="component" value="Unassembled WGS sequence"/>
</dbReference>
<accession>A0A560DS40</accession>
<dbReference type="AlphaFoldDB" id="A0A560DS40"/>
<dbReference type="InterPro" id="IPR036264">
    <property type="entry name" value="Bact_exopeptidase_dim_dom"/>
</dbReference>
<keyword evidence="2" id="KW-0479">Metal-binding</keyword>
<feature type="binding site" evidence="2">
    <location>
        <position position="376"/>
    </location>
    <ligand>
        <name>Mn(2+)</name>
        <dbReference type="ChEBI" id="CHEBI:29035"/>
        <label>2</label>
    </ligand>
</feature>
<evidence type="ECO:0000259" key="3">
    <source>
        <dbReference type="Pfam" id="PF07687"/>
    </source>
</evidence>
<name>A0A560DS40_9BRAD</name>
<sequence length="405" mass="42665">MPDVVSQYSAMLASAGPPNESPTLTPELHQKLTAWRRHLHAHPELSLQEKATAAFVQEKLTELGIPFEAGIGGHGIVATLTRGSAQGRVGLRADMDALPITEDTGLPYASNNPGVMHACGHDGHTASLLGAAALLANDPSWSGTVDFIFQPAEEGYGGSRAMVAAGLFERFPMDQVFGFHNWPGLQAGTIAVHDGVVMASGGRITITIEGHAGHAGMPHLTRDPVMAAGHLIVALQSVVSRSVDPLDTAVLSLCTIEGGTAPNQIAGRVTIRGTLRFHREGTKDIILGGIERTCAGIATSFGVKVTPEIVMGVGVVINTPAEAELARIAAEKVRAEVRRDLAPSMAGEDFAHYLQQRPGAFVWIGNGELRDGAELHGPRYDFNDAILPVASSWMAEVARTALSAN</sequence>
<dbReference type="SUPFAM" id="SSF55031">
    <property type="entry name" value="Bacterial exopeptidase dimerisation domain"/>
    <property type="match status" value="1"/>
</dbReference>
<dbReference type="InterPro" id="IPR011650">
    <property type="entry name" value="Peptidase_M20_dimer"/>
</dbReference>
<keyword evidence="5" id="KW-1185">Reference proteome</keyword>
<dbReference type="GO" id="GO:0019877">
    <property type="term" value="P:diaminopimelate biosynthetic process"/>
    <property type="evidence" value="ECO:0007669"/>
    <property type="project" value="UniProtKB-ARBA"/>
</dbReference>
<evidence type="ECO:0000256" key="2">
    <source>
        <dbReference type="PIRSR" id="PIRSR005962-1"/>
    </source>
</evidence>
<feature type="domain" description="Peptidase M20 dimerisation" evidence="3">
    <location>
        <begin position="204"/>
        <end position="291"/>
    </location>
</feature>
<comment type="cofactor">
    <cofactor evidence="2">
        <name>Mn(2+)</name>
        <dbReference type="ChEBI" id="CHEBI:29035"/>
    </cofactor>
    <text evidence="2">The Mn(2+) ion enhances activity.</text>
</comment>